<dbReference type="EMBL" id="QGUI01000096">
    <property type="protein sequence ID" value="PZN00288.1"/>
    <property type="molecule type" value="Genomic_DNA"/>
</dbReference>
<dbReference type="SUPFAM" id="SSF160904">
    <property type="entry name" value="Jann2411-like"/>
    <property type="match status" value="1"/>
</dbReference>
<comment type="caution">
    <text evidence="2">The sequence shown here is derived from an EMBL/GenBank/DDBJ whole genome shotgun (WGS) entry which is preliminary data.</text>
</comment>
<proteinExistence type="predicted"/>
<accession>A0A2W4K243</accession>
<organism evidence="2">
    <name type="scientific">Thermocrispum agreste</name>
    <dbReference type="NCBI Taxonomy" id="37925"/>
    <lineage>
        <taxon>Bacteria</taxon>
        <taxon>Bacillati</taxon>
        <taxon>Actinomycetota</taxon>
        <taxon>Actinomycetes</taxon>
        <taxon>Pseudonocardiales</taxon>
        <taxon>Pseudonocardiaceae</taxon>
        <taxon>Thermocrispum</taxon>
    </lineage>
</organism>
<dbReference type="PANTHER" id="PTHR35525">
    <property type="entry name" value="BLL6575 PROTEIN"/>
    <property type="match status" value="1"/>
</dbReference>
<dbReference type="InterPro" id="IPR023286">
    <property type="entry name" value="ABATE_dom_sf"/>
</dbReference>
<dbReference type="InterPro" id="IPR021005">
    <property type="entry name" value="Znf_CGNR"/>
</dbReference>
<dbReference type="Pfam" id="PF07336">
    <property type="entry name" value="ABATE"/>
    <property type="match status" value="1"/>
</dbReference>
<dbReference type="STRING" id="1111738.GCA_000427905_03726"/>
<dbReference type="PANTHER" id="PTHR35525:SF3">
    <property type="entry name" value="BLL6575 PROTEIN"/>
    <property type="match status" value="1"/>
</dbReference>
<dbReference type="AlphaFoldDB" id="A0A2W4K243"/>
<feature type="domain" description="Zinc finger CGNR" evidence="1">
    <location>
        <begin position="153"/>
        <end position="195"/>
    </location>
</feature>
<dbReference type="InterPro" id="IPR010852">
    <property type="entry name" value="ABATE"/>
</dbReference>
<evidence type="ECO:0000313" key="2">
    <source>
        <dbReference type="EMBL" id="PZN00288.1"/>
    </source>
</evidence>
<reference evidence="2" key="1">
    <citation type="submission" date="2018-05" db="EMBL/GenBank/DDBJ databases">
        <authorList>
            <person name="Lanie J.A."/>
            <person name="Ng W.-L."/>
            <person name="Kazmierczak K.M."/>
            <person name="Andrzejewski T.M."/>
            <person name="Davidsen T.M."/>
            <person name="Wayne K.J."/>
            <person name="Tettelin H."/>
            <person name="Glass J.I."/>
            <person name="Rusch D."/>
            <person name="Podicherti R."/>
            <person name="Tsui H.-C.T."/>
            <person name="Winkler M.E."/>
        </authorList>
    </citation>
    <scope>NUCLEOTIDE SEQUENCE</scope>
    <source>
        <strain evidence="2">ZC4RG45</strain>
    </source>
</reference>
<sequence>MNPGVRMVTGADGRRWLFDPGSLCLELLLTGGPAGFAEGESLRSPADFVRWLAASRLARVSAIDPRDVTVRPSELRRVKELRELAWRVMSTLARHEAPRPEQLEAINDYAREAVHLEVDPHTLELRWAPMSGQQVLGAIARDAIDVIGVRASRVRECLGEDCSLLFLDTSRPGNRRWCSMRRCGNRQKVRAFRERTGSRTRPSEGSR</sequence>
<dbReference type="Gene3D" id="1.10.3300.10">
    <property type="entry name" value="Jann2411-like domain"/>
    <property type="match status" value="1"/>
</dbReference>
<gene>
    <name evidence="2" type="ORF">DIU77_04000</name>
</gene>
<dbReference type="Pfam" id="PF11706">
    <property type="entry name" value="zf-CGNR"/>
    <property type="match status" value="1"/>
</dbReference>
<name>A0A2W4K243_9PSEU</name>
<evidence type="ECO:0000259" key="1">
    <source>
        <dbReference type="Pfam" id="PF11706"/>
    </source>
</evidence>
<protein>
    <recommendedName>
        <fullName evidence="1">Zinc finger CGNR domain-containing protein</fullName>
    </recommendedName>
</protein>